<reference evidence="3 4" key="1">
    <citation type="journal article" date="2009" name="Appl. Environ. Microbiol.">
        <title>Three genomes from the phylum Acidobacteria provide insight into the lifestyles of these microorganisms in soils.</title>
        <authorList>
            <person name="Ward N.L."/>
            <person name="Challacombe J.F."/>
            <person name="Janssen P.H."/>
            <person name="Henrissat B."/>
            <person name="Coutinho P.M."/>
            <person name="Wu M."/>
            <person name="Xie G."/>
            <person name="Haft D.H."/>
            <person name="Sait M."/>
            <person name="Badger J."/>
            <person name="Barabote R.D."/>
            <person name="Bradley B."/>
            <person name="Brettin T.S."/>
            <person name="Brinkac L.M."/>
            <person name="Bruce D."/>
            <person name="Creasy T."/>
            <person name="Daugherty S.C."/>
            <person name="Davidsen T.M."/>
            <person name="DeBoy R.T."/>
            <person name="Detter J.C."/>
            <person name="Dodson R.J."/>
            <person name="Durkin A.S."/>
            <person name="Ganapathy A."/>
            <person name="Gwinn-Giglio M."/>
            <person name="Han C.S."/>
            <person name="Khouri H."/>
            <person name="Kiss H."/>
            <person name="Kothari S.P."/>
            <person name="Madupu R."/>
            <person name="Nelson K.E."/>
            <person name="Nelson W.C."/>
            <person name="Paulsen I."/>
            <person name="Penn K."/>
            <person name="Ren Q."/>
            <person name="Rosovitz M.J."/>
            <person name="Selengut J.D."/>
            <person name="Shrivastava S."/>
            <person name="Sullivan S.A."/>
            <person name="Tapia R."/>
            <person name="Thompson L.S."/>
            <person name="Watkins K.L."/>
            <person name="Yang Q."/>
            <person name="Yu C."/>
            <person name="Zafar N."/>
            <person name="Zhou L."/>
            <person name="Kuske C.R."/>
        </authorList>
    </citation>
    <scope>NUCLEOTIDE SEQUENCE [LARGE SCALE GENOMIC DNA]</scope>
    <source>
        <strain evidence="4">ATCC 51196 / DSM 11244 / BCRC 80197 / JCM 7670 / NBRC 15755 / NCIMB 13165 / 161</strain>
    </source>
</reference>
<feature type="transmembrane region" description="Helical" evidence="1">
    <location>
        <begin position="7"/>
        <end position="25"/>
    </location>
</feature>
<dbReference type="Gene3D" id="6.10.140.1340">
    <property type="match status" value="1"/>
</dbReference>
<dbReference type="HOGENOM" id="CLU_190060_0_1_0"/>
<evidence type="ECO:0000313" key="3">
    <source>
        <dbReference type="EMBL" id="ACO33963.1"/>
    </source>
</evidence>
<sequence>MTVERALRLMAGVVVLLSLALGYWISPWWYWLTAFVGLNLLQSAFTNWCPAMAIFRWMGLPESGRSQKAG</sequence>
<keyword evidence="1" id="KW-0472">Membrane</keyword>
<dbReference type="Pfam" id="PF11127">
    <property type="entry name" value="YgaP-like_TM"/>
    <property type="match status" value="1"/>
</dbReference>
<dbReference type="RefSeq" id="WP_015896546.1">
    <property type="nucleotide sequence ID" value="NC_012483.1"/>
</dbReference>
<accession>C1F604</accession>
<evidence type="ECO:0000313" key="4">
    <source>
        <dbReference type="Proteomes" id="UP000002207"/>
    </source>
</evidence>
<evidence type="ECO:0000259" key="2">
    <source>
        <dbReference type="Pfam" id="PF11127"/>
    </source>
</evidence>
<keyword evidence="4" id="KW-1185">Reference proteome</keyword>
<dbReference type="KEGG" id="aca:ACP_1413"/>
<protein>
    <recommendedName>
        <fullName evidence="2">Inner membrane protein YgaP-like transmembrane domain-containing protein</fullName>
    </recommendedName>
</protein>
<dbReference type="eggNOG" id="ENOG5032YCZ">
    <property type="taxonomic scope" value="Bacteria"/>
</dbReference>
<dbReference type="InParanoid" id="C1F604"/>
<dbReference type="Proteomes" id="UP000002207">
    <property type="component" value="Chromosome"/>
</dbReference>
<name>C1F604_ACIC5</name>
<dbReference type="OrthoDB" id="9799383at2"/>
<gene>
    <name evidence="3" type="ordered locus">ACP_1413</name>
</gene>
<organism evidence="3 4">
    <name type="scientific">Acidobacterium capsulatum (strain ATCC 51196 / DSM 11244 / BCRC 80197 / JCM 7670 / NBRC 15755 / NCIMB 13165 / 161)</name>
    <dbReference type="NCBI Taxonomy" id="240015"/>
    <lineage>
        <taxon>Bacteria</taxon>
        <taxon>Pseudomonadati</taxon>
        <taxon>Acidobacteriota</taxon>
        <taxon>Terriglobia</taxon>
        <taxon>Terriglobales</taxon>
        <taxon>Acidobacteriaceae</taxon>
        <taxon>Acidobacterium</taxon>
    </lineage>
</organism>
<dbReference type="AlphaFoldDB" id="C1F604"/>
<evidence type="ECO:0000256" key="1">
    <source>
        <dbReference type="SAM" id="Phobius"/>
    </source>
</evidence>
<proteinExistence type="predicted"/>
<keyword evidence="1" id="KW-1133">Transmembrane helix</keyword>
<dbReference type="STRING" id="240015.ACP_1413"/>
<dbReference type="InterPro" id="IPR021309">
    <property type="entry name" value="YgaP-like_TM"/>
</dbReference>
<dbReference type="EMBL" id="CP001472">
    <property type="protein sequence ID" value="ACO33963.1"/>
    <property type="molecule type" value="Genomic_DNA"/>
</dbReference>
<keyword evidence="1" id="KW-0812">Transmembrane</keyword>
<feature type="domain" description="Inner membrane protein YgaP-like transmembrane" evidence="2">
    <location>
        <begin position="2"/>
        <end position="57"/>
    </location>
</feature>